<evidence type="ECO:0000256" key="1">
    <source>
        <dbReference type="SAM" id="Phobius"/>
    </source>
</evidence>
<protein>
    <recommendedName>
        <fullName evidence="2">DUF6535 domain-containing protein</fullName>
    </recommendedName>
</protein>
<feature type="transmembrane region" description="Helical" evidence="1">
    <location>
        <begin position="83"/>
        <end position="102"/>
    </location>
</feature>
<accession>A0AAD7X5F5</accession>
<feature type="domain" description="DUF6535" evidence="2">
    <location>
        <begin position="2"/>
        <end position="164"/>
    </location>
</feature>
<dbReference type="Pfam" id="PF20153">
    <property type="entry name" value="DUF6535"/>
    <property type="match status" value="1"/>
</dbReference>
<evidence type="ECO:0000313" key="4">
    <source>
        <dbReference type="Proteomes" id="UP001215151"/>
    </source>
</evidence>
<sequence length="1152" mass="127981">MEDKESVQAWNSDIDSILIFAALFSAVLTTLLVESYQSLQPDPQVELMRAILLQLQRGNDGTAMVQDPVPAFELTGSAIRINIYWFSSLIISLATALLAILAKQWVNNLLVGLSPIPSQQTRHRQYRTDGLHKWNLPALLSFLPILLHISLVSFFVGLVEFVWAASVGVAIIAGALVVATFVIYTETNLLAYIYPDCPFKTSVTIVIALSHELMRILFVGFSYRIKLSLEYCKTVARHVSRAFRETSRSSHMSTRSSFRAAVRETRRSARDTNEAEHDKMRSDSLLYVASLRYQDEKYVAQNASLLDARALTWLVRNSGRLYLTEELGNAITDFPALVRHRTMFVQDGVFAFLEELLKVSCTAPFSAMDDRQRRNVSSVVGALSMLVSEAEVDFEGYSEAVLKGTVMDKTPFVSVLYPPYAIKPTLTNGSGIAAWQLASKLESLPLALASPLLRLLVYSRAEASTATPISGGGGNKATEEFIQRVMDSQAGPGGKEELGHAVSTIIFVALCDISRQAQRVRFLSSSVASPNVANDVQYWMAILLKVFVRHAKVLDGLTRRQVCWGICALAWAHISPQANGAVIRPLLPRLNQSHKLTAPLVELLSADQDGGILDTVIMAIEAILWDVNPTQLDADDHPDLCFALHSSFGPFLVEFYRRATMGVYPSHRLFKLIVPLTRISTYLSFFDYGDTKASLTATTFSIMKHLVTHHRPAPAVLGKTPVSNLPLAARRWIYRASSCIATMYLNNDADASAPQLRLAAKVPSRASTLVFADGNTDTDIAHEIADAIERISSVHAKRKAEGRGPSLQRYTLETLCWILGDIFSLAPPNTTTWITQMADVQARSQLVIHLVGEYNLLQVLLDAQDSCIHGNLLSPAIMYIYKTFYPDYRPGGALPRRRSPADTAGRMARALMPNFVPFLQQLTDRLSSEDMRGRELHELLVSLIGIAGYLAFYARPFELPPDDLMDATLDYLHALVEVRTSADSSQPWRHALGTLGSMAMLYLCDREQLESDSTPLLRFRFDDADPSRMAARLLRIFDIGYYAVTYGEQPEYHCAACSLPPSTLTKNRNTIPVELAESALGMILHLWDAPDSEARQVQEQLIAHGLEARIGFLVLVPAEIGWMASKLHMLIQDKAQRLTHSQEHSLRRRATV</sequence>
<reference evidence="3" key="1">
    <citation type="submission" date="2022-11" db="EMBL/GenBank/DDBJ databases">
        <title>Genome Sequence of Cubamyces cubensis.</title>
        <authorList>
            <person name="Buettner E."/>
        </authorList>
    </citation>
    <scope>NUCLEOTIDE SEQUENCE</scope>
    <source>
        <strain evidence="3">MPL-01</strain>
    </source>
</reference>
<evidence type="ECO:0000313" key="3">
    <source>
        <dbReference type="EMBL" id="KAJ8455535.1"/>
    </source>
</evidence>
<name>A0AAD7X5F5_9APHY</name>
<proteinExistence type="predicted"/>
<keyword evidence="1" id="KW-0812">Transmembrane</keyword>
<dbReference type="EMBL" id="JAPEVG010000760">
    <property type="protein sequence ID" value="KAJ8455535.1"/>
    <property type="molecule type" value="Genomic_DNA"/>
</dbReference>
<dbReference type="Proteomes" id="UP001215151">
    <property type="component" value="Unassembled WGS sequence"/>
</dbReference>
<evidence type="ECO:0000259" key="2">
    <source>
        <dbReference type="Pfam" id="PF20153"/>
    </source>
</evidence>
<dbReference type="AlphaFoldDB" id="A0AAD7X5F5"/>
<gene>
    <name evidence="3" type="ORF">ONZ51_g12420</name>
</gene>
<dbReference type="InterPro" id="IPR045338">
    <property type="entry name" value="DUF6535"/>
</dbReference>
<comment type="caution">
    <text evidence="3">The sequence shown here is derived from an EMBL/GenBank/DDBJ whole genome shotgun (WGS) entry which is preliminary data.</text>
</comment>
<feature type="transmembrane region" description="Helical" evidence="1">
    <location>
        <begin position="12"/>
        <end position="33"/>
    </location>
</feature>
<keyword evidence="1" id="KW-1133">Transmembrane helix</keyword>
<feature type="transmembrane region" description="Helical" evidence="1">
    <location>
        <begin position="134"/>
        <end position="155"/>
    </location>
</feature>
<organism evidence="3 4">
    <name type="scientific">Trametes cubensis</name>
    <dbReference type="NCBI Taxonomy" id="1111947"/>
    <lineage>
        <taxon>Eukaryota</taxon>
        <taxon>Fungi</taxon>
        <taxon>Dikarya</taxon>
        <taxon>Basidiomycota</taxon>
        <taxon>Agaricomycotina</taxon>
        <taxon>Agaricomycetes</taxon>
        <taxon>Polyporales</taxon>
        <taxon>Polyporaceae</taxon>
        <taxon>Trametes</taxon>
    </lineage>
</organism>
<keyword evidence="1" id="KW-0472">Membrane</keyword>
<feature type="transmembrane region" description="Helical" evidence="1">
    <location>
        <begin position="161"/>
        <end position="184"/>
    </location>
</feature>
<keyword evidence="4" id="KW-1185">Reference proteome</keyword>